<name>A0A1G6Y2Q9_9NOCA</name>
<feature type="transmembrane region" description="Helical" evidence="8">
    <location>
        <begin position="268"/>
        <end position="290"/>
    </location>
</feature>
<keyword evidence="3" id="KW-0813">Transport</keyword>
<evidence type="ECO:0000313" key="9">
    <source>
        <dbReference type="EMBL" id="SDD84630.1"/>
    </source>
</evidence>
<feature type="transmembrane region" description="Helical" evidence="8">
    <location>
        <begin position="59"/>
        <end position="79"/>
    </location>
</feature>
<feature type="transmembrane region" description="Helical" evidence="8">
    <location>
        <begin position="226"/>
        <end position="248"/>
    </location>
</feature>
<keyword evidence="5 8" id="KW-0812">Transmembrane</keyword>
<dbReference type="PANTHER" id="PTHR31686">
    <property type="match status" value="1"/>
</dbReference>
<evidence type="ECO:0000256" key="3">
    <source>
        <dbReference type="ARBA" id="ARBA00022448"/>
    </source>
</evidence>
<feature type="transmembrane region" description="Helical" evidence="8">
    <location>
        <begin position="28"/>
        <end position="47"/>
    </location>
</feature>
<dbReference type="AlphaFoldDB" id="A0A1G6Y2Q9"/>
<dbReference type="EMBL" id="FNAB01000007">
    <property type="protein sequence ID" value="SDD84630.1"/>
    <property type="molecule type" value="Genomic_DNA"/>
</dbReference>
<evidence type="ECO:0000256" key="6">
    <source>
        <dbReference type="ARBA" id="ARBA00022989"/>
    </source>
</evidence>
<keyword evidence="6 8" id="KW-1133">Transmembrane helix</keyword>
<proteinExistence type="inferred from homology"/>
<organism evidence="9 10">
    <name type="scientific">Rhodococcus tukisamuensis</name>
    <dbReference type="NCBI Taxonomy" id="168276"/>
    <lineage>
        <taxon>Bacteria</taxon>
        <taxon>Bacillati</taxon>
        <taxon>Actinomycetota</taxon>
        <taxon>Actinomycetes</taxon>
        <taxon>Mycobacteriales</taxon>
        <taxon>Nocardiaceae</taxon>
        <taxon>Rhodococcus</taxon>
    </lineage>
</organism>
<feature type="transmembrane region" description="Helical" evidence="8">
    <location>
        <begin position="328"/>
        <end position="347"/>
    </location>
</feature>
<feature type="transmembrane region" description="Helical" evidence="8">
    <location>
        <begin position="188"/>
        <end position="214"/>
    </location>
</feature>
<dbReference type="InterPro" id="IPR004695">
    <property type="entry name" value="SLAC1/Mae1/Ssu1/TehA"/>
</dbReference>
<evidence type="ECO:0000256" key="8">
    <source>
        <dbReference type="SAM" id="Phobius"/>
    </source>
</evidence>
<dbReference type="InterPro" id="IPR038665">
    <property type="entry name" value="Voltage-dep_anion_channel_sf"/>
</dbReference>
<comment type="similarity">
    <text evidence="2">Belongs to the tellurite-resistance/dicarboxylate transporter (TDT) family.</text>
</comment>
<dbReference type="RefSeq" id="WP_072843724.1">
    <property type="nucleotide sequence ID" value="NZ_FNAB01000007.1"/>
</dbReference>
<keyword evidence="10" id="KW-1185">Reference proteome</keyword>
<reference evidence="9 10" key="1">
    <citation type="submission" date="2016-10" db="EMBL/GenBank/DDBJ databases">
        <authorList>
            <person name="de Groot N.N."/>
        </authorList>
    </citation>
    <scope>NUCLEOTIDE SEQUENCE [LARGE SCALE GENOMIC DNA]</scope>
    <source>
        <strain evidence="9 10">JCM 11308</strain>
    </source>
</reference>
<dbReference type="InterPro" id="IPR051629">
    <property type="entry name" value="Sulfite_efflux_TDT"/>
</dbReference>
<protein>
    <submittedName>
        <fullName evidence="9">Tellurite resistance protein TehA</fullName>
    </submittedName>
</protein>
<dbReference type="GO" id="GO:0055085">
    <property type="term" value="P:transmembrane transport"/>
    <property type="evidence" value="ECO:0007669"/>
    <property type="project" value="InterPro"/>
</dbReference>
<dbReference type="GO" id="GO:0005886">
    <property type="term" value="C:plasma membrane"/>
    <property type="evidence" value="ECO:0007669"/>
    <property type="project" value="UniProtKB-SubCell"/>
</dbReference>
<feature type="transmembrane region" description="Helical" evidence="8">
    <location>
        <begin position="126"/>
        <end position="147"/>
    </location>
</feature>
<evidence type="ECO:0000256" key="5">
    <source>
        <dbReference type="ARBA" id="ARBA00022692"/>
    </source>
</evidence>
<comment type="subcellular location">
    <subcellularLocation>
        <location evidence="1">Cell membrane</location>
        <topology evidence="1">Multi-pass membrane protein</topology>
    </subcellularLocation>
</comment>
<feature type="transmembrane region" description="Helical" evidence="8">
    <location>
        <begin position="100"/>
        <end position="120"/>
    </location>
</feature>
<evidence type="ECO:0000256" key="7">
    <source>
        <dbReference type="ARBA" id="ARBA00023136"/>
    </source>
</evidence>
<dbReference type="PANTHER" id="PTHR31686:SF1">
    <property type="entry name" value="SULFITE EFFLUX PUMP SSU1"/>
    <property type="match status" value="1"/>
</dbReference>
<dbReference type="STRING" id="168276.SAMN05444580_10720"/>
<feature type="transmembrane region" description="Helical" evidence="8">
    <location>
        <begin position="302"/>
        <end position="322"/>
    </location>
</feature>
<accession>A0A1G6Y2Q9</accession>
<evidence type="ECO:0000313" key="10">
    <source>
        <dbReference type="Proteomes" id="UP000199417"/>
    </source>
</evidence>
<keyword evidence="7 8" id="KW-0472">Membrane</keyword>
<dbReference type="Gene3D" id="1.50.10.150">
    <property type="entry name" value="Voltage-dependent anion channel"/>
    <property type="match status" value="1"/>
</dbReference>
<sequence length="373" mass="37377">MLTTDAAAPARRPAPQSAPALARLTPNWFAVVMGTGIIAVGAAALPVDLPGRRVVAHAFWLLAVAELTVLTVAFATLWLRHREHALGHARNPGTAPFFGAVSMGILTVGAGTLGAGADLIGVRPAAAIALALWVVGTVVGVTVAVLIPPRMVAGTPTPAWLMPVVPPMVSAATGAALIGHLPAGQARLAMLIACYALFSATLVAAATVMVAVVGHARRHGLPALQAMPTVWIPLGVIGQSVAAANLLGRASAEVVGPDTAAALHAFGVGYGTVVGGAGVLAFGYACLLTARALARGLHFTMTWWSFTFPIGTCAGGAGALGIATGSVAVQWLSVTLLALLLGIWGVVAAHTARGLWTGTLLGAPGNAAAPVSR</sequence>
<keyword evidence="4" id="KW-1003">Cell membrane</keyword>
<dbReference type="Pfam" id="PF03595">
    <property type="entry name" value="SLAC1"/>
    <property type="match status" value="1"/>
</dbReference>
<evidence type="ECO:0000256" key="4">
    <source>
        <dbReference type="ARBA" id="ARBA00022475"/>
    </source>
</evidence>
<feature type="transmembrane region" description="Helical" evidence="8">
    <location>
        <begin position="159"/>
        <end position="182"/>
    </location>
</feature>
<gene>
    <name evidence="9" type="ORF">SAMN05444580_10720</name>
</gene>
<evidence type="ECO:0000256" key="1">
    <source>
        <dbReference type="ARBA" id="ARBA00004651"/>
    </source>
</evidence>
<dbReference type="Proteomes" id="UP000199417">
    <property type="component" value="Unassembled WGS sequence"/>
</dbReference>
<evidence type="ECO:0000256" key="2">
    <source>
        <dbReference type="ARBA" id="ARBA00008566"/>
    </source>
</evidence>